<evidence type="ECO:0000313" key="2">
    <source>
        <dbReference type="EMBL" id="AUB80671.1"/>
    </source>
</evidence>
<evidence type="ECO:0000313" key="3">
    <source>
        <dbReference type="Proteomes" id="UP000232638"/>
    </source>
</evidence>
<protein>
    <recommendedName>
        <fullName evidence="1">ABC-type transport auxiliary lipoprotein component domain-containing protein</fullName>
    </recommendedName>
</protein>
<dbReference type="SUPFAM" id="SSF159594">
    <property type="entry name" value="XCC0632-like"/>
    <property type="match status" value="1"/>
</dbReference>
<reference evidence="2 3" key="1">
    <citation type="submission" date="2017-03" db="EMBL/GenBank/DDBJ databases">
        <title>Complete genome sequence of Candidatus 'Thiodictyon syntrophicum' sp. nov. strain Cad16T, a photolithoautotroph purple sulfur bacterium isolated from an alpine meromictic lake.</title>
        <authorList>
            <person name="Luedin S.M."/>
            <person name="Pothier J.F."/>
            <person name="Danza F."/>
            <person name="Storelli N."/>
            <person name="Wittwer M."/>
            <person name="Tonolla M."/>
        </authorList>
    </citation>
    <scope>NUCLEOTIDE SEQUENCE [LARGE SCALE GENOMIC DNA]</scope>
    <source>
        <strain evidence="2 3">Cad16T</strain>
    </source>
</reference>
<organism evidence="2 3">
    <name type="scientific">Candidatus Thiodictyon syntrophicum</name>
    <dbReference type="NCBI Taxonomy" id="1166950"/>
    <lineage>
        <taxon>Bacteria</taxon>
        <taxon>Pseudomonadati</taxon>
        <taxon>Pseudomonadota</taxon>
        <taxon>Gammaproteobacteria</taxon>
        <taxon>Chromatiales</taxon>
        <taxon>Chromatiaceae</taxon>
        <taxon>Thiodictyon</taxon>
    </lineage>
</organism>
<name>A0A2K8U6J8_9GAMM</name>
<dbReference type="InterPro" id="IPR005586">
    <property type="entry name" value="ABC_trans_aux"/>
</dbReference>
<dbReference type="Pfam" id="PF03886">
    <property type="entry name" value="ABC_trans_aux"/>
    <property type="match status" value="1"/>
</dbReference>
<sequence>MVQMTIARWARRGAGPVPAVLALLLALGGLTGCGSSTPLRSERFYRLDPAPLAGPAGTPVPAILLVNDLSARGFLGARQVLFRTRAEPLVTQRYDDLLWEEPPTSALARALVAALRAARVFQFVVVPAERARADFLLGGELERFEHLATEQPPRVAATLHLALVRSADRGSMVSRTYSGEEPLAGSTPDAMVAAFTRLSARLVGEAVRDLQANQARLRPTPP</sequence>
<dbReference type="KEGG" id="tsy:THSYN_06710"/>
<dbReference type="Gene3D" id="3.40.50.10610">
    <property type="entry name" value="ABC-type transport auxiliary lipoprotein component"/>
    <property type="match status" value="1"/>
</dbReference>
<accession>A0A2K8U6J8</accession>
<gene>
    <name evidence="2" type="ORF">THSYN_06710</name>
</gene>
<feature type="domain" description="ABC-type transport auxiliary lipoprotein component" evidence="1">
    <location>
        <begin position="45"/>
        <end position="204"/>
    </location>
</feature>
<dbReference type="EMBL" id="CP020370">
    <property type="protein sequence ID" value="AUB80671.1"/>
    <property type="molecule type" value="Genomic_DNA"/>
</dbReference>
<evidence type="ECO:0000259" key="1">
    <source>
        <dbReference type="Pfam" id="PF03886"/>
    </source>
</evidence>
<keyword evidence="3" id="KW-1185">Reference proteome</keyword>
<dbReference type="Proteomes" id="UP000232638">
    <property type="component" value="Chromosome"/>
</dbReference>
<dbReference type="AlphaFoldDB" id="A0A2K8U6J8"/>
<proteinExistence type="predicted"/>
<dbReference type="RefSeq" id="WP_261341377.1">
    <property type="nucleotide sequence ID" value="NZ_CP020370.1"/>
</dbReference>